<feature type="transmembrane region" description="Helical" evidence="6">
    <location>
        <begin position="111"/>
        <end position="132"/>
    </location>
</feature>
<feature type="transmembrane region" description="Helical" evidence="6">
    <location>
        <begin position="175"/>
        <end position="193"/>
    </location>
</feature>
<feature type="transmembrane region" description="Helical" evidence="6">
    <location>
        <begin position="242"/>
        <end position="259"/>
    </location>
</feature>
<dbReference type="GO" id="GO:0016020">
    <property type="term" value="C:membrane"/>
    <property type="evidence" value="ECO:0007669"/>
    <property type="project" value="UniProtKB-SubCell"/>
</dbReference>
<evidence type="ECO:0000313" key="8">
    <source>
        <dbReference type="Proteomes" id="UP000198697"/>
    </source>
</evidence>
<evidence type="ECO:0008006" key="9">
    <source>
        <dbReference type="Google" id="ProtNLM"/>
    </source>
</evidence>
<feature type="transmembrane region" description="Helical" evidence="6">
    <location>
        <begin position="18"/>
        <end position="36"/>
    </location>
</feature>
<evidence type="ECO:0000256" key="4">
    <source>
        <dbReference type="ARBA" id="ARBA00022989"/>
    </source>
</evidence>
<name>A0A1I0GER1_9BACT</name>
<evidence type="ECO:0000256" key="2">
    <source>
        <dbReference type="ARBA" id="ARBA00022448"/>
    </source>
</evidence>
<keyword evidence="8" id="KW-1185">Reference proteome</keyword>
<feature type="transmembrane region" description="Helical" evidence="6">
    <location>
        <begin position="144"/>
        <end position="163"/>
    </location>
</feature>
<feature type="transmembrane region" description="Helical" evidence="6">
    <location>
        <begin position="409"/>
        <end position="428"/>
    </location>
</feature>
<evidence type="ECO:0000256" key="5">
    <source>
        <dbReference type="ARBA" id="ARBA00023136"/>
    </source>
</evidence>
<dbReference type="PANTHER" id="PTHR42718">
    <property type="entry name" value="MAJOR FACILITATOR SUPERFAMILY MULTIDRUG TRANSPORTER MFSC"/>
    <property type="match status" value="1"/>
</dbReference>
<reference evidence="8" key="1">
    <citation type="submission" date="2016-10" db="EMBL/GenBank/DDBJ databases">
        <authorList>
            <person name="Varghese N."/>
            <person name="Submissions S."/>
        </authorList>
    </citation>
    <scope>NUCLEOTIDE SEQUENCE [LARGE SCALE GENOMIC DNA]</scope>
    <source>
        <strain evidence="8">DSM 15310</strain>
    </source>
</reference>
<feature type="transmembrane region" description="Helical" evidence="6">
    <location>
        <begin position="214"/>
        <end position="230"/>
    </location>
</feature>
<dbReference type="AlphaFoldDB" id="A0A1I0GER1"/>
<protein>
    <recommendedName>
        <fullName evidence="9">Beta-carotene 15,15'-monooxygenase</fullName>
    </recommendedName>
</protein>
<keyword evidence="4 6" id="KW-1133">Transmembrane helix</keyword>
<dbReference type="InterPro" id="IPR036259">
    <property type="entry name" value="MFS_trans_sf"/>
</dbReference>
<organism evidence="7 8">
    <name type="scientific">Hymenobacter actinosclerus</name>
    <dbReference type="NCBI Taxonomy" id="82805"/>
    <lineage>
        <taxon>Bacteria</taxon>
        <taxon>Pseudomonadati</taxon>
        <taxon>Bacteroidota</taxon>
        <taxon>Cytophagia</taxon>
        <taxon>Cytophagales</taxon>
        <taxon>Hymenobacteraceae</taxon>
        <taxon>Hymenobacter</taxon>
    </lineage>
</organism>
<dbReference type="SUPFAM" id="SSF103473">
    <property type="entry name" value="MFS general substrate transporter"/>
    <property type="match status" value="1"/>
</dbReference>
<dbReference type="PANTHER" id="PTHR42718:SF9">
    <property type="entry name" value="MAJOR FACILITATOR SUPERFAMILY MULTIDRUG TRANSPORTER MFSC"/>
    <property type="match status" value="1"/>
</dbReference>
<keyword evidence="3 6" id="KW-0812">Transmembrane</keyword>
<sequence>MDKPLPLLPLFRPWMPEWLVKVVLFSVLLPGLVLFFLPLANTNAAAGYYGSEPADIQFAVALFYSGYAGFYALERRFFQYLATKEYFIVITLLQLAVAYGCYQTQDLYVLFPLRFVQGILFASAVNLSLAFMFTRLRSERAREISFSVFFGMLICALPFNNLVTADLIDSFNFNAVYKGVIFSYVPGLLALLVSMNNIRLDVHFPLRRLDWQSFALYSIVLVLLGYIAIYGQEYYWLADLRIRRSVLAILGLGGLYVLRQRSLKRPYTALAIFRIRNYKIGLLLLFILYLCRFAGGITNGFFATVLRLDPMHVSYLNLLNLAGLVVGVVVAAALTLQQVRIRFIWLAGFGLLLGFHVVMFFLFDTQANEDTFYGPLFVQGLGIGLVMVPTIVFAIASVPVALGPSAAGICLAVRYMGYCASVALLNFFELLEKGRHYSAFQDVLTRTNPVVRHTLDAQAGRLLAHGLAPDRSGKAAAKLLVAAVNGQSQIRYAMDYYELMAWLLVGTLLLVGLLPYLNRTVVYLKSSRLVPA</sequence>
<dbReference type="Proteomes" id="UP000198697">
    <property type="component" value="Unassembled WGS sequence"/>
</dbReference>
<dbReference type="RefSeq" id="WP_218144620.1">
    <property type="nucleotide sequence ID" value="NZ_FOHS01000003.1"/>
</dbReference>
<feature type="transmembrane region" description="Helical" evidence="6">
    <location>
        <begin position="280"/>
        <end position="303"/>
    </location>
</feature>
<comment type="subcellular location">
    <subcellularLocation>
        <location evidence="1">Membrane</location>
        <topology evidence="1">Multi-pass membrane protein</topology>
    </subcellularLocation>
</comment>
<gene>
    <name evidence="7" type="ORF">SAMN04487998_2373</name>
</gene>
<keyword evidence="2" id="KW-0813">Transport</keyword>
<feature type="transmembrane region" description="Helical" evidence="6">
    <location>
        <begin position="343"/>
        <end position="363"/>
    </location>
</feature>
<evidence type="ECO:0000256" key="3">
    <source>
        <dbReference type="ARBA" id="ARBA00022692"/>
    </source>
</evidence>
<accession>A0A1I0GER1</accession>
<evidence type="ECO:0000256" key="6">
    <source>
        <dbReference type="SAM" id="Phobius"/>
    </source>
</evidence>
<evidence type="ECO:0000313" key="7">
    <source>
        <dbReference type="EMBL" id="SET69428.1"/>
    </source>
</evidence>
<feature type="transmembrane region" description="Helical" evidence="6">
    <location>
        <begin position="86"/>
        <end position="105"/>
    </location>
</feature>
<proteinExistence type="predicted"/>
<evidence type="ECO:0000256" key="1">
    <source>
        <dbReference type="ARBA" id="ARBA00004141"/>
    </source>
</evidence>
<feature type="transmembrane region" description="Helical" evidence="6">
    <location>
        <begin position="499"/>
        <end position="518"/>
    </location>
</feature>
<feature type="transmembrane region" description="Helical" evidence="6">
    <location>
        <begin position="56"/>
        <end position="74"/>
    </location>
</feature>
<dbReference type="STRING" id="82805.SAMN04487998_2373"/>
<keyword evidence="5 6" id="KW-0472">Membrane</keyword>
<feature type="transmembrane region" description="Helical" evidence="6">
    <location>
        <begin position="315"/>
        <end position="336"/>
    </location>
</feature>
<feature type="transmembrane region" description="Helical" evidence="6">
    <location>
        <begin position="383"/>
        <end position="402"/>
    </location>
</feature>
<dbReference type="EMBL" id="FOHS01000003">
    <property type="protein sequence ID" value="SET69428.1"/>
    <property type="molecule type" value="Genomic_DNA"/>
</dbReference>